<proteinExistence type="predicted"/>
<protein>
    <recommendedName>
        <fullName evidence="2">Phage Gp37Gp68 family protein</fullName>
    </recommendedName>
</protein>
<dbReference type="InterPro" id="IPR011101">
    <property type="entry name" value="DUF5131"/>
</dbReference>
<sequence length="258" mass="29859">MAISKIEWTESTWNPVTGCTKISSGCKNCYAERMAKRLKMMGQPNYANGFQVALHEHVLKYPLRWKKPQIIFVNSMSDLFHEQVPDSFIFKIFDIMKQAYWHQFQILTKRSARLVELAPRLDWPKNVWIGVSVENEAVKFRIDDLRWVPAVIIFLSLEPLLGPFASLDLSNIDWVIVGGESGPGGRPMKKEWVIQIKKQCIEQNVPFFFKQWGGINKNKTGRLLEGRTWDEMPIKLVDIEQEIEYNKSLKLAAFRAAA</sequence>
<name>X1SV95_9ZZZZ</name>
<evidence type="ECO:0008006" key="2">
    <source>
        <dbReference type="Google" id="ProtNLM"/>
    </source>
</evidence>
<dbReference type="AlphaFoldDB" id="X1SV95"/>
<comment type="caution">
    <text evidence="1">The sequence shown here is derived from an EMBL/GenBank/DDBJ whole genome shotgun (WGS) entry which is preliminary data.</text>
</comment>
<organism evidence="1">
    <name type="scientific">marine sediment metagenome</name>
    <dbReference type="NCBI Taxonomy" id="412755"/>
    <lineage>
        <taxon>unclassified sequences</taxon>
        <taxon>metagenomes</taxon>
        <taxon>ecological metagenomes</taxon>
    </lineage>
</organism>
<evidence type="ECO:0000313" key="1">
    <source>
        <dbReference type="EMBL" id="GAI83041.1"/>
    </source>
</evidence>
<gene>
    <name evidence="1" type="ORF">S12H4_14592</name>
</gene>
<dbReference type="Pfam" id="PF07505">
    <property type="entry name" value="DUF5131"/>
    <property type="match status" value="1"/>
</dbReference>
<reference evidence="1" key="1">
    <citation type="journal article" date="2014" name="Front. Microbiol.">
        <title>High frequency of phylogenetically diverse reductive dehalogenase-homologous genes in deep subseafloor sedimentary metagenomes.</title>
        <authorList>
            <person name="Kawai M."/>
            <person name="Futagami T."/>
            <person name="Toyoda A."/>
            <person name="Takaki Y."/>
            <person name="Nishi S."/>
            <person name="Hori S."/>
            <person name="Arai W."/>
            <person name="Tsubouchi T."/>
            <person name="Morono Y."/>
            <person name="Uchiyama I."/>
            <person name="Ito T."/>
            <person name="Fujiyama A."/>
            <person name="Inagaki F."/>
            <person name="Takami H."/>
        </authorList>
    </citation>
    <scope>NUCLEOTIDE SEQUENCE</scope>
    <source>
        <strain evidence="1">Expedition CK06-06</strain>
    </source>
</reference>
<dbReference type="EMBL" id="BARW01006960">
    <property type="protein sequence ID" value="GAI83041.1"/>
    <property type="molecule type" value="Genomic_DNA"/>
</dbReference>
<accession>X1SV95</accession>